<proteinExistence type="predicted"/>
<evidence type="ECO:0000313" key="1">
    <source>
        <dbReference type="EMBL" id="KAJ6684323.1"/>
    </source>
</evidence>
<dbReference type="AlphaFoldDB" id="A0A9Q0P9T5"/>
<keyword evidence="2" id="KW-1185">Reference proteome</keyword>
<evidence type="ECO:0000313" key="2">
    <source>
        <dbReference type="Proteomes" id="UP001151529"/>
    </source>
</evidence>
<sequence length="145" mass="16190">MFDFRVPISSQHLRKSNNQIICQGACTRQDSPYKSDKEKLQNIEGIEVEEAWPEFTRRLKPVTLVKEVAIEAPESDSSLRCPAIITDTTWSKYSVTDTTTIGAARQLTLLSSSTKASHVSTHLFSSVALWEATSDPSFSLYASLY</sequence>
<name>A0A9Q0P9T5_SALVM</name>
<dbReference type="OrthoDB" id="2126698at2759"/>
<accession>A0A9Q0P9T5</accession>
<protein>
    <submittedName>
        <fullName evidence="1">Uncharacterized protein</fullName>
    </submittedName>
</protein>
<reference evidence="1" key="1">
    <citation type="submission" date="2022-11" db="EMBL/GenBank/DDBJ databases">
        <authorList>
            <person name="Hyden B.L."/>
            <person name="Feng K."/>
            <person name="Yates T."/>
            <person name="Jawdy S."/>
            <person name="Smart L.B."/>
            <person name="Muchero W."/>
        </authorList>
    </citation>
    <scope>NUCLEOTIDE SEQUENCE</scope>
    <source>
        <tissue evidence="1">Shoot tip</tissue>
    </source>
</reference>
<reference evidence="1" key="2">
    <citation type="journal article" date="2023" name="Int. J. Mol. Sci.">
        <title>De Novo Assembly and Annotation of 11 Diverse Shrub Willow (Salix) Genomes Reveals Novel Gene Organization in Sex-Linked Regions.</title>
        <authorList>
            <person name="Hyden B."/>
            <person name="Feng K."/>
            <person name="Yates T.B."/>
            <person name="Jawdy S."/>
            <person name="Cereghino C."/>
            <person name="Smart L.B."/>
            <person name="Muchero W."/>
        </authorList>
    </citation>
    <scope>NUCLEOTIDE SEQUENCE [LARGE SCALE GENOMIC DNA]</scope>
    <source>
        <tissue evidence="1">Shoot tip</tissue>
    </source>
</reference>
<dbReference type="EMBL" id="JAPFFL010000013">
    <property type="protein sequence ID" value="KAJ6684323.1"/>
    <property type="molecule type" value="Genomic_DNA"/>
</dbReference>
<gene>
    <name evidence="1" type="ORF">OIU85_007959</name>
</gene>
<dbReference type="Proteomes" id="UP001151529">
    <property type="component" value="Chromosome 17"/>
</dbReference>
<comment type="caution">
    <text evidence="1">The sequence shown here is derived from an EMBL/GenBank/DDBJ whole genome shotgun (WGS) entry which is preliminary data.</text>
</comment>
<organism evidence="1 2">
    <name type="scientific">Salix viminalis</name>
    <name type="common">Common osier</name>
    <name type="synonym">Basket willow</name>
    <dbReference type="NCBI Taxonomy" id="40686"/>
    <lineage>
        <taxon>Eukaryota</taxon>
        <taxon>Viridiplantae</taxon>
        <taxon>Streptophyta</taxon>
        <taxon>Embryophyta</taxon>
        <taxon>Tracheophyta</taxon>
        <taxon>Spermatophyta</taxon>
        <taxon>Magnoliopsida</taxon>
        <taxon>eudicotyledons</taxon>
        <taxon>Gunneridae</taxon>
        <taxon>Pentapetalae</taxon>
        <taxon>rosids</taxon>
        <taxon>fabids</taxon>
        <taxon>Malpighiales</taxon>
        <taxon>Salicaceae</taxon>
        <taxon>Saliceae</taxon>
        <taxon>Salix</taxon>
    </lineage>
</organism>